<dbReference type="OrthoDB" id="90760at2"/>
<dbReference type="Proteomes" id="UP000199512">
    <property type="component" value="Unassembled WGS sequence"/>
</dbReference>
<evidence type="ECO:0000256" key="1">
    <source>
        <dbReference type="SAM" id="Phobius"/>
    </source>
</evidence>
<dbReference type="InterPro" id="IPR016024">
    <property type="entry name" value="ARM-type_fold"/>
</dbReference>
<keyword evidence="1" id="KW-0812">Transmembrane</keyword>
<feature type="transmembrane region" description="Helical" evidence="1">
    <location>
        <begin position="826"/>
        <end position="849"/>
    </location>
</feature>
<dbReference type="AlphaFoldDB" id="A0A1H8JY90"/>
<sequence>MSEGTVGTVKLGVELDADISKSLNKVTDSISSKIKSMFETPEGATKVGEAFTKSMEKSTARAEQVMTSVDTTMEQTVNKVDAALQKMINGLNSAIDLLIEKLKSLNLQQINPKPDVVPDVSGKVSIPQPRAPPVKTGIKADMQYYQEQVEIIKETINLQESAASQHIKRVKELETQYKKTATAMKNVGGKITEVFDPNAPGAKKIAEQIDKENRAIDKIGMSINSLNAKLGQTERHIKSLQDTSSKVTNSVSKSIVKTKSQINSKLKGTSVRIFKGIHRAMLLPFKPTILGFRKLGDAAHNAGMKGAKGFNTLDKSFWRVFRRLFVIGVISKMLKGLTSYIGDALMANEQYRASLDTVKLNLAAAFQPIMDIIIPALVKFMEYLAKATGYMAAFIATMFGTTYKASVEGARQLNAQTTAYKEMSKQSQKTANRVKKSAKEMIGSLAGFDEINTINLKTNNIDDGDDERSKPPSWIAAATTEIGDTSKFDKFKEILKGIFKPLQESWANEGQNTIKAFKYAMGQISELAKSVGRSLYEVWTNGTGVEMLDSIQRLLQNILLIIGDIAKSFRLAWDDEGRGTQIIQNIADGIINTIQLFESITTSIREVWRAIGDEIAVNCLDILKNVTHLFAEIPKTFKESWNKNKIGTEFLMHIGNAFNNLLILISNVTKAIDKLWMKFGPAITDTVMQCMNATSKLFESMTIGFRGVWDNGGNHLFESIGRLATRLFELAGKIYSDFIAPTAGRFLEILGPAIGKVLDIVANLLDKFSELIEWLLADGNPTLEALVTIIGAWVLASKGLMIWQAIPGILLTARSAVFVLGQSFKVALLGINPVIVAITAVIAISIALWKNWDKIGPAIKNIWENIKNACINIFTNIYKFISETWDKIVNGVTDFGVKILKGLGELVIKIFKGASDFMKNIINWYINLWGKIFQLCTEGVTNVLQAIINFFGKFLNAGCELVKSIAKGIGNTMHSAVSAMVSVGKSIYNSIRSINLFDIGKNLIIGLWNGISSVADWILDKLGGFCDSVVDTVCDWFGIHSPSRVFRDQIGKMIPRGMAVGIEAETGKVMDAMNGLMTIPEFRQPELAFLGEVKQQPPPDKDSVVREILELMNGDDGGKDASGKTINITLELDSEVVGRKSVEYIDNIQKRTGKPVFE</sequence>
<protein>
    <submittedName>
        <fullName evidence="2">Phage-related protein</fullName>
    </submittedName>
</protein>
<accession>A0A1H8JY90</accession>
<name>A0A1H8JY90_9FIRM</name>
<organism evidence="2 3">
    <name type="scientific">Peptostreptococcus russellii</name>
    <dbReference type="NCBI Taxonomy" id="215200"/>
    <lineage>
        <taxon>Bacteria</taxon>
        <taxon>Bacillati</taxon>
        <taxon>Bacillota</taxon>
        <taxon>Clostridia</taxon>
        <taxon>Peptostreptococcales</taxon>
        <taxon>Peptostreptococcaceae</taxon>
        <taxon>Peptostreptococcus</taxon>
    </lineage>
</organism>
<keyword evidence="1" id="KW-1133">Transmembrane helix</keyword>
<evidence type="ECO:0000313" key="3">
    <source>
        <dbReference type="Proteomes" id="UP000199512"/>
    </source>
</evidence>
<dbReference type="EMBL" id="FODF01000019">
    <property type="protein sequence ID" value="SEN85475.1"/>
    <property type="molecule type" value="Genomic_DNA"/>
</dbReference>
<evidence type="ECO:0000313" key="2">
    <source>
        <dbReference type="EMBL" id="SEN85475.1"/>
    </source>
</evidence>
<dbReference type="SUPFAM" id="SSF48371">
    <property type="entry name" value="ARM repeat"/>
    <property type="match status" value="1"/>
</dbReference>
<proteinExistence type="predicted"/>
<gene>
    <name evidence="2" type="ORF">SAMN05216454_1195</name>
</gene>
<dbReference type="RefSeq" id="WP_091976019.1">
    <property type="nucleotide sequence ID" value="NZ_FODF01000019.1"/>
</dbReference>
<keyword evidence="1" id="KW-0472">Membrane</keyword>
<dbReference type="STRING" id="215200.SAMN05216454_1195"/>
<reference evidence="2 3" key="1">
    <citation type="submission" date="2016-10" db="EMBL/GenBank/DDBJ databases">
        <authorList>
            <person name="de Groot N.N."/>
        </authorList>
    </citation>
    <scope>NUCLEOTIDE SEQUENCE [LARGE SCALE GENOMIC DNA]</scope>
    <source>
        <strain evidence="2 3">Calf135</strain>
    </source>
</reference>
<keyword evidence="3" id="KW-1185">Reference proteome</keyword>